<dbReference type="AlphaFoldDB" id="A0A0F9S0C4"/>
<evidence type="ECO:0000313" key="2">
    <source>
        <dbReference type="EMBL" id="KKN30611.1"/>
    </source>
</evidence>
<proteinExistence type="predicted"/>
<evidence type="ECO:0008006" key="3">
    <source>
        <dbReference type="Google" id="ProtNLM"/>
    </source>
</evidence>
<feature type="compositionally biased region" description="Basic residues" evidence="1">
    <location>
        <begin position="60"/>
        <end position="77"/>
    </location>
</feature>
<organism evidence="2">
    <name type="scientific">marine sediment metagenome</name>
    <dbReference type="NCBI Taxonomy" id="412755"/>
    <lineage>
        <taxon>unclassified sequences</taxon>
        <taxon>metagenomes</taxon>
        <taxon>ecological metagenomes</taxon>
    </lineage>
</organism>
<gene>
    <name evidence="2" type="ORF">LCGC14_0832250</name>
</gene>
<feature type="region of interest" description="Disordered" evidence="1">
    <location>
        <begin position="60"/>
        <end position="83"/>
    </location>
</feature>
<comment type="caution">
    <text evidence="2">The sequence shown here is derived from an EMBL/GenBank/DDBJ whole genome shotgun (WGS) entry which is preliminary data.</text>
</comment>
<dbReference type="EMBL" id="LAZR01002393">
    <property type="protein sequence ID" value="KKN30611.1"/>
    <property type="molecule type" value="Genomic_DNA"/>
</dbReference>
<name>A0A0F9S0C4_9ZZZZ</name>
<accession>A0A0F9S0C4</accession>
<evidence type="ECO:0000256" key="1">
    <source>
        <dbReference type="SAM" id="MobiDB-lite"/>
    </source>
</evidence>
<protein>
    <recommendedName>
        <fullName evidence="3">Nuclease associated modular domain-containing protein</fullName>
    </recommendedName>
</protein>
<reference evidence="2" key="1">
    <citation type="journal article" date="2015" name="Nature">
        <title>Complex archaea that bridge the gap between prokaryotes and eukaryotes.</title>
        <authorList>
            <person name="Spang A."/>
            <person name="Saw J.H."/>
            <person name="Jorgensen S.L."/>
            <person name="Zaremba-Niedzwiedzka K."/>
            <person name="Martijn J."/>
            <person name="Lind A.E."/>
            <person name="van Eijk R."/>
            <person name="Schleper C."/>
            <person name="Guy L."/>
            <person name="Ettema T.J."/>
        </authorList>
    </citation>
    <scope>NUCLEOTIDE SEQUENCE</scope>
</reference>
<sequence>MNKARSKARTKEWEDPEIRKRRVEGVRKAAFRRYEDQGERNKASARTKALFDDPAYREKHRRAMQKLGKQNRGKPRSAKGLSRSPEYKIWSGMIERCHNPKTVPYKNYGGRGIHVCDEWRGRGGFVRFIEHVGRRPSSELTIGRIDNDGHYEPGNVRWETRVEQMANRRITRHVTIRGETMTLTAWARHIGIAVPTLSRRLRLGWSDDKLLQPGRH</sequence>